<feature type="region of interest" description="Disordered" evidence="1">
    <location>
        <begin position="1"/>
        <end position="24"/>
    </location>
</feature>
<gene>
    <name evidence="3" type="ORF">ACA1_376590</name>
</gene>
<keyword evidence="4" id="KW-1185">Reference proteome</keyword>
<dbReference type="GeneID" id="14925195"/>
<reference evidence="3 4" key="1">
    <citation type="journal article" date="2013" name="Genome Biol.">
        <title>Genome of Acanthamoeba castellanii highlights extensive lateral gene transfer and early evolution of tyrosine kinase signaling.</title>
        <authorList>
            <person name="Clarke M."/>
            <person name="Lohan A.J."/>
            <person name="Liu B."/>
            <person name="Lagkouvardos I."/>
            <person name="Roy S."/>
            <person name="Zafar N."/>
            <person name="Bertelli C."/>
            <person name="Schilde C."/>
            <person name="Kianianmomeni A."/>
            <person name="Burglin T.R."/>
            <person name="Frech C."/>
            <person name="Turcotte B."/>
            <person name="Kopec K.O."/>
            <person name="Synnott J.M."/>
            <person name="Choo C."/>
            <person name="Paponov I."/>
            <person name="Finkler A."/>
            <person name="Soon Heng Tan C."/>
            <person name="Hutchins A.P."/>
            <person name="Weinmeier T."/>
            <person name="Rattei T."/>
            <person name="Chu J.S."/>
            <person name="Gimenez G."/>
            <person name="Irimia M."/>
            <person name="Rigden D.J."/>
            <person name="Fitzpatrick D.A."/>
            <person name="Lorenzo-Morales J."/>
            <person name="Bateman A."/>
            <person name="Chiu C.H."/>
            <person name="Tang P."/>
            <person name="Hegemann P."/>
            <person name="Fromm H."/>
            <person name="Raoult D."/>
            <person name="Greub G."/>
            <person name="Miranda-Saavedra D."/>
            <person name="Chen N."/>
            <person name="Nash P."/>
            <person name="Ginger M.L."/>
            <person name="Horn M."/>
            <person name="Schaap P."/>
            <person name="Caler L."/>
            <person name="Loftus B."/>
        </authorList>
    </citation>
    <scope>NUCLEOTIDE SEQUENCE [LARGE SCALE GENOMIC DNA]</scope>
    <source>
        <strain evidence="3 4">Neff</strain>
    </source>
</reference>
<dbReference type="SUPFAM" id="SSF49562">
    <property type="entry name" value="C2 domain (Calcium/lipid-binding domain, CaLB)"/>
    <property type="match status" value="1"/>
</dbReference>
<feature type="compositionally biased region" description="Basic and acidic residues" evidence="1">
    <location>
        <begin position="1"/>
        <end position="11"/>
    </location>
</feature>
<feature type="compositionally biased region" description="Basic residues" evidence="1">
    <location>
        <begin position="150"/>
        <end position="164"/>
    </location>
</feature>
<organism evidence="3 4">
    <name type="scientific">Acanthamoeba castellanii (strain ATCC 30010 / Neff)</name>
    <dbReference type="NCBI Taxonomy" id="1257118"/>
    <lineage>
        <taxon>Eukaryota</taxon>
        <taxon>Amoebozoa</taxon>
        <taxon>Discosea</taxon>
        <taxon>Longamoebia</taxon>
        <taxon>Centramoebida</taxon>
        <taxon>Acanthamoebidae</taxon>
        <taxon>Acanthamoeba</taxon>
    </lineage>
</organism>
<name>L8HIH7_ACACF</name>
<feature type="compositionally biased region" description="Basic and acidic residues" evidence="1">
    <location>
        <begin position="118"/>
        <end position="129"/>
    </location>
</feature>
<sequence>MEDRPGGRERATSVAPASPSLGTHRMTLSEASAAAVVVAVETSAAAQASAAQWRSGEKSESSGRTPTRAREALGLGRLSSREEDAVAEPDSDLTSTTTTTTKSKTKKKTKKKAKAKEHRREDGSARADGESSGESCEALTPRSKETQKEGKKKKKSKTKKKNAKSKSERSATDEPPAGGAMAELRRGLLDLQPQASDEVRPRHPDREEEEENKDKSEDEGQEKVAHKNEKKKKSRTYADDDDEAEAEESDDDRLPPTVYVDCIVVEARDLQIPTSTGWGFFGSGTTTPALYCAVQLGSGTQEFRTWSAEEKTPVWNAGLTFIYRRTIDAALTEEDDLPMTIADNAVLILTVRNRAGRLFAQELALGEAYVVLETLEDEAVHDVWLPLRPPAKTWSLETLLQPPPEPPLGQLHIILQKSLQPQAGLLAYFGKPSRAIPLRALPGDVVLFSNTELVRQTIKIVQGSEWDHIGLVVPRPDNEGLFLLEAIVDGVRIFRLDHRLDFYRETAKIAIRRLEVNRTPEMLQALTDFAQEIAGKPYCSLLDIVKTYGTGAVPAEGTWFCSQLVAAAFQRMGILAAQPPAWAFLPGDFVADHPPSHTHNPSPDAAPQAPPKLQLLQGRLSDILISPMKGAPDLLS</sequence>
<dbReference type="InterPro" id="IPR035892">
    <property type="entry name" value="C2_domain_sf"/>
</dbReference>
<proteinExistence type="predicted"/>
<evidence type="ECO:0000259" key="2">
    <source>
        <dbReference type="PROSITE" id="PS50004"/>
    </source>
</evidence>
<dbReference type="InterPro" id="IPR024453">
    <property type="entry name" value="Peptidase_C92"/>
</dbReference>
<feature type="region of interest" description="Disordered" evidence="1">
    <location>
        <begin position="43"/>
        <end position="253"/>
    </location>
</feature>
<accession>L8HIH7</accession>
<dbReference type="PROSITE" id="PS50004">
    <property type="entry name" value="C2"/>
    <property type="match status" value="1"/>
</dbReference>
<dbReference type="Proteomes" id="UP000011083">
    <property type="component" value="Unassembled WGS sequence"/>
</dbReference>
<dbReference type="PANTHER" id="PTHR47112:SF1">
    <property type="entry name" value="PX DOMAIN-CONTAINING PROTEIN"/>
    <property type="match status" value="1"/>
</dbReference>
<dbReference type="AlphaFoldDB" id="L8HIH7"/>
<dbReference type="InterPro" id="IPR038765">
    <property type="entry name" value="Papain-like_cys_pep_sf"/>
</dbReference>
<feature type="compositionally biased region" description="Basic residues" evidence="1">
    <location>
        <begin position="103"/>
        <end position="117"/>
    </location>
</feature>
<dbReference type="SUPFAM" id="SSF54001">
    <property type="entry name" value="Cysteine proteinases"/>
    <property type="match status" value="1"/>
</dbReference>
<dbReference type="Pfam" id="PF00168">
    <property type="entry name" value="C2"/>
    <property type="match status" value="1"/>
</dbReference>
<evidence type="ECO:0000313" key="3">
    <source>
        <dbReference type="EMBL" id="ELR24186.1"/>
    </source>
</evidence>
<feature type="compositionally biased region" description="Basic and acidic residues" evidence="1">
    <location>
        <begin position="197"/>
        <end position="227"/>
    </location>
</feature>
<dbReference type="EMBL" id="KB007836">
    <property type="protein sequence ID" value="ELR24186.1"/>
    <property type="molecule type" value="Genomic_DNA"/>
</dbReference>
<evidence type="ECO:0000256" key="1">
    <source>
        <dbReference type="SAM" id="MobiDB-lite"/>
    </source>
</evidence>
<dbReference type="KEGG" id="acan:ACA1_376590"/>
<dbReference type="OrthoDB" id="289113at2759"/>
<feature type="compositionally biased region" description="Acidic residues" evidence="1">
    <location>
        <begin position="239"/>
        <end position="251"/>
    </location>
</feature>
<dbReference type="PANTHER" id="PTHR47112">
    <property type="entry name" value="PX DOMAIN-CONTAINING PROTEIN"/>
    <property type="match status" value="1"/>
</dbReference>
<protein>
    <recommendedName>
        <fullName evidence="2">C2 domain-containing protein</fullName>
    </recommendedName>
</protein>
<dbReference type="InterPro" id="IPR000008">
    <property type="entry name" value="C2_dom"/>
</dbReference>
<dbReference type="VEuPathDB" id="AmoebaDB:ACA1_376590"/>
<dbReference type="Gene3D" id="3.90.1720.10">
    <property type="entry name" value="endopeptidase domain like (from Nostoc punctiforme)"/>
    <property type="match status" value="1"/>
</dbReference>
<dbReference type="RefSeq" id="XP_004353714.1">
    <property type="nucleotide sequence ID" value="XM_004353662.1"/>
</dbReference>
<evidence type="ECO:0000313" key="4">
    <source>
        <dbReference type="Proteomes" id="UP000011083"/>
    </source>
</evidence>
<feature type="domain" description="C2" evidence="2">
    <location>
        <begin position="240"/>
        <end position="385"/>
    </location>
</feature>
<dbReference type="Gene3D" id="2.60.40.150">
    <property type="entry name" value="C2 domain"/>
    <property type="match status" value="1"/>
</dbReference>
<feature type="compositionally biased region" description="Low complexity" evidence="1">
    <location>
        <begin position="43"/>
        <end position="52"/>
    </location>
</feature>
<dbReference type="Pfam" id="PF05708">
    <property type="entry name" value="Peptidase_C92"/>
    <property type="match status" value="1"/>
</dbReference>